<protein>
    <submittedName>
        <fullName evidence="1">Motility protein</fullName>
    </submittedName>
</protein>
<sequence>MLASYRTMRGGALMNISSSVFNAISGGDALKQAVGIQLLSKVSDMQSASASTLVQDFAKSQQLVTASAAPHLGSNLDIRI</sequence>
<gene>
    <name evidence="1" type="ORF">GC097_25605</name>
</gene>
<comment type="caution">
    <text evidence="1">The sequence shown here is derived from an EMBL/GenBank/DDBJ whole genome shotgun (WGS) entry which is preliminary data.</text>
</comment>
<evidence type="ECO:0000313" key="2">
    <source>
        <dbReference type="Proteomes" id="UP000618579"/>
    </source>
</evidence>
<organism evidence="1 2">
    <name type="scientific">Paenibacillus planticolens</name>
    <dbReference type="NCBI Taxonomy" id="2654976"/>
    <lineage>
        <taxon>Bacteria</taxon>
        <taxon>Bacillati</taxon>
        <taxon>Bacillota</taxon>
        <taxon>Bacilli</taxon>
        <taxon>Bacillales</taxon>
        <taxon>Paenibacillaceae</taxon>
        <taxon>Paenibacillus</taxon>
    </lineage>
</organism>
<dbReference type="InterPro" id="IPR025906">
    <property type="entry name" value="YjfB_motility"/>
</dbReference>
<dbReference type="Pfam" id="PF14070">
    <property type="entry name" value="YjfB_motility"/>
    <property type="match status" value="1"/>
</dbReference>
<name>A0ABX1ZWP7_9BACL</name>
<dbReference type="EMBL" id="WHNZ01000061">
    <property type="protein sequence ID" value="NOV03382.1"/>
    <property type="molecule type" value="Genomic_DNA"/>
</dbReference>
<reference evidence="1 2" key="1">
    <citation type="submission" date="2019-10" db="EMBL/GenBank/DDBJ databases">
        <title>Description of Paenibacillus pedi sp. nov.</title>
        <authorList>
            <person name="Carlier A."/>
            <person name="Qi S."/>
        </authorList>
    </citation>
    <scope>NUCLEOTIDE SEQUENCE [LARGE SCALE GENOMIC DNA]</scope>
    <source>
        <strain evidence="1 2">LMG 31457</strain>
    </source>
</reference>
<keyword evidence="2" id="KW-1185">Reference proteome</keyword>
<proteinExistence type="predicted"/>
<evidence type="ECO:0000313" key="1">
    <source>
        <dbReference type="EMBL" id="NOV03382.1"/>
    </source>
</evidence>
<dbReference type="Proteomes" id="UP000618579">
    <property type="component" value="Unassembled WGS sequence"/>
</dbReference>
<accession>A0ABX1ZWP7</accession>